<dbReference type="OrthoDB" id="9178965at2"/>
<sequence>MGSDLFHYGRELNSALWIMLSNQLLYLLYGDKTVYRHEAKFSILSALRHRKDPASFTITVMTDQPDEFRGWPVTVLALDAETLDAWQGNGGYHHRRKACAIQAGVQLANKTIFIDTDTVFLKDPSELFGRVTDAQFLMDELEWDWAEGSQRSEYRAFAEEMVLRNQAPAPSLKLFNSGICGMTKANAGILEGAIGLIDQWAHHGATLITIEQIAMSFMLDGRKVVEAKDCINHYFSVKRFHHAMFNVFFDENGEAYRDGLPQMTHSVPNYLPRNSIFNRLRLKWTFKDQSEASRKVAKFYLLGKQAKQCVYLKACRLLWWEKAIEELKVLKPAGKTLVKLRSLWHADAEFLSFAKEQGAEVG</sequence>
<dbReference type="EMBL" id="WLYI01000007">
    <property type="protein sequence ID" value="MTD18899.1"/>
    <property type="molecule type" value="Genomic_DNA"/>
</dbReference>
<accession>A0A7X2UXD5</accession>
<dbReference type="InterPro" id="IPR029044">
    <property type="entry name" value="Nucleotide-diphossugar_trans"/>
</dbReference>
<evidence type="ECO:0000313" key="1">
    <source>
        <dbReference type="EMBL" id="MTD18899.1"/>
    </source>
</evidence>
<dbReference type="Proteomes" id="UP000431485">
    <property type="component" value="Unassembled WGS sequence"/>
</dbReference>
<protein>
    <recommendedName>
        <fullName evidence="3">Nucleotide-diphospho-sugar transferase domain-containing protein</fullName>
    </recommendedName>
</protein>
<proteinExistence type="predicted"/>
<organism evidence="1 2">
    <name type="scientific">Pseudomonas karstica</name>
    <dbReference type="NCBI Taxonomy" id="1055468"/>
    <lineage>
        <taxon>Bacteria</taxon>
        <taxon>Pseudomonadati</taxon>
        <taxon>Pseudomonadota</taxon>
        <taxon>Gammaproteobacteria</taxon>
        <taxon>Pseudomonadales</taxon>
        <taxon>Pseudomonadaceae</taxon>
        <taxon>Pseudomonas</taxon>
    </lineage>
</organism>
<dbReference type="SUPFAM" id="SSF53448">
    <property type="entry name" value="Nucleotide-diphospho-sugar transferases"/>
    <property type="match status" value="1"/>
</dbReference>
<gene>
    <name evidence="1" type="ORF">GIR22_07015</name>
</gene>
<evidence type="ECO:0000313" key="2">
    <source>
        <dbReference type="Proteomes" id="UP000431485"/>
    </source>
</evidence>
<name>A0A7X2UXD5_9PSED</name>
<comment type="caution">
    <text evidence="1">The sequence shown here is derived from an EMBL/GenBank/DDBJ whole genome shotgun (WGS) entry which is preliminary data.</text>
</comment>
<keyword evidence="2" id="KW-1185">Reference proteome</keyword>
<reference evidence="1 2" key="1">
    <citation type="submission" date="2019-11" db="EMBL/GenBank/DDBJ databases">
        <title>Pseudmonas karstica sp. nov. and Pseudomonas spelaei sp. nov. from caves.</title>
        <authorList>
            <person name="Zeman M."/>
        </authorList>
    </citation>
    <scope>NUCLEOTIDE SEQUENCE [LARGE SCALE GENOMIC DNA]</scope>
    <source>
        <strain evidence="1 2">CCM 7891</strain>
    </source>
</reference>
<evidence type="ECO:0008006" key="3">
    <source>
        <dbReference type="Google" id="ProtNLM"/>
    </source>
</evidence>
<dbReference type="AlphaFoldDB" id="A0A7X2UXD5"/>
<dbReference type="RefSeq" id="WP_154742627.1">
    <property type="nucleotide sequence ID" value="NZ_JBHSTG010000052.1"/>
</dbReference>